<keyword evidence="5 7" id="KW-0418">Kinase</keyword>
<dbReference type="PATRIC" id="fig|1618358.3.peg.481"/>
<evidence type="ECO:0000313" key="8">
    <source>
        <dbReference type="EMBL" id="KKU57895.1"/>
    </source>
</evidence>
<evidence type="ECO:0000256" key="6">
    <source>
        <dbReference type="ARBA" id="ARBA00022840"/>
    </source>
</evidence>
<evidence type="ECO:0000256" key="1">
    <source>
        <dbReference type="ARBA" id="ARBA00000642"/>
    </source>
</evidence>
<protein>
    <recommendedName>
        <fullName evidence="2 7">Phosphoglycerate kinase</fullName>
        <ecNumber evidence="2 7">2.7.2.3</ecNumber>
    </recommendedName>
</protein>
<dbReference type="Gene3D" id="3.40.50.1260">
    <property type="entry name" value="Phosphoglycerate kinase, N-terminal domain"/>
    <property type="match status" value="1"/>
</dbReference>
<dbReference type="InterPro" id="IPR036043">
    <property type="entry name" value="Phosphoglycerate_kinase_sf"/>
</dbReference>
<dbReference type="Proteomes" id="UP000034307">
    <property type="component" value="Unassembled WGS sequence"/>
</dbReference>
<accession>A0A0G1UJK1</accession>
<name>A0A0G1UJK1_9BACT</name>
<dbReference type="InterPro" id="IPR001576">
    <property type="entry name" value="Phosphoglycerate_kinase"/>
</dbReference>
<evidence type="ECO:0000256" key="7">
    <source>
        <dbReference type="RuleBase" id="RU000532"/>
    </source>
</evidence>
<comment type="catalytic activity">
    <reaction evidence="1 7">
        <text>(2R)-3-phosphoglycerate + ATP = (2R)-3-phospho-glyceroyl phosphate + ADP</text>
        <dbReference type="Rhea" id="RHEA:14801"/>
        <dbReference type="ChEBI" id="CHEBI:30616"/>
        <dbReference type="ChEBI" id="CHEBI:57604"/>
        <dbReference type="ChEBI" id="CHEBI:58272"/>
        <dbReference type="ChEBI" id="CHEBI:456216"/>
        <dbReference type="EC" id="2.7.2.3"/>
    </reaction>
</comment>
<dbReference type="GO" id="GO:0043531">
    <property type="term" value="F:ADP binding"/>
    <property type="evidence" value="ECO:0007669"/>
    <property type="project" value="TreeGrafter"/>
</dbReference>
<proteinExistence type="inferred from homology"/>
<gene>
    <name evidence="8" type="ORF">UX80_C0008G0008</name>
</gene>
<dbReference type="AlphaFoldDB" id="A0A0G1UJK1"/>
<keyword evidence="3 7" id="KW-0808">Transferase</keyword>
<dbReference type="STRING" id="1618358.UX80_C0008G0008"/>
<dbReference type="GO" id="GO:0004618">
    <property type="term" value="F:phosphoglycerate kinase activity"/>
    <property type="evidence" value="ECO:0007669"/>
    <property type="project" value="UniProtKB-EC"/>
</dbReference>
<dbReference type="EC" id="2.7.2.3" evidence="2 7"/>
<dbReference type="SUPFAM" id="SSF53748">
    <property type="entry name" value="Phosphoglycerate kinase"/>
    <property type="match status" value="1"/>
</dbReference>
<evidence type="ECO:0000256" key="4">
    <source>
        <dbReference type="ARBA" id="ARBA00022741"/>
    </source>
</evidence>
<comment type="caution">
    <text evidence="8">The sequence shown here is derived from an EMBL/GenBank/DDBJ whole genome shotgun (WGS) entry which is preliminary data.</text>
</comment>
<organism evidence="8 9">
    <name type="scientific">Candidatus Amesbacteria bacterium GW2011_GWA2_47_11b</name>
    <dbReference type="NCBI Taxonomy" id="1618358"/>
    <lineage>
        <taxon>Bacteria</taxon>
        <taxon>Candidatus Amesiibacteriota</taxon>
    </lineage>
</organism>
<reference evidence="8 9" key="1">
    <citation type="journal article" date="2015" name="Nature">
        <title>rRNA introns, odd ribosomes, and small enigmatic genomes across a large radiation of phyla.</title>
        <authorList>
            <person name="Brown C.T."/>
            <person name="Hug L.A."/>
            <person name="Thomas B.C."/>
            <person name="Sharon I."/>
            <person name="Castelle C.J."/>
            <person name="Singh A."/>
            <person name="Wilkins M.J."/>
            <person name="Williams K.H."/>
            <person name="Banfield J.F."/>
        </authorList>
    </citation>
    <scope>NUCLEOTIDE SEQUENCE [LARGE SCALE GENOMIC DNA]</scope>
</reference>
<dbReference type="PRINTS" id="PR00477">
    <property type="entry name" value="PHGLYCKINASE"/>
</dbReference>
<keyword evidence="6" id="KW-0067">ATP-binding</keyword>
<dbReference type="PANTHER" id="PTHR11406">
    <property type="entry name" value="PHOSPHOGLYCERATE KINASE"/>
    <property type="match status" value="1"/>
</dbReference>
<evidence type="ECO:0000313" key="9">
    <source>
        <dbReference type="Proteomes" id="UP000034307"/>
    </source>
</evidence>
<dbReference type="PANTHER" id="PTHR11406:SF23">
    <property type="entry name" value="PHOSPHOGLYCERATE KINASE 1, CHLOROPLASTIC-RELATED"/>
    <property type="match status" value="1"/>
</dbReference>
<keyword evidence="4" id="KW-0547">Nucleotide-binding</keyword>
<dbReference type="Pfam" id="PF00162">
    <property type="entry name" value="PGK"/>
    <property type="match status" value="1"/>
</dbReference>
<evidence type="ECO:0000256" key="5">
    <source>
        <dbReference type="ARBA" id="ARBA00022777"/>
    </source>
</evidence>
<dbReference type="GO" id="GO:0005524">
    <property type="term" value="F:ATP binding"/>
    <property type="evidence" value="ECO:0007669"/>
    <property type="project" value="UniProtKB-KW"/>
</dbReference>
<dbReference type="GO" id="GO:0006096">
    <property type="term" value="P:glycolytic process"/>
    <property type="evidence" value="ECO:0007669"/>
    <property type="project" value="InterPro"/>
</dbReference>
<evidence type="ECO:0000256" key="3">
    <source>
        <dbReference type="ARBA" id="ARBA00022679"/>
    </source>
</evidence>
<evidence type="ECO:0000256" key="2">
    <source>
        <dbReference type="ARBA" id="ARBA00013061"/>
    </source>
</evidence>
<dbReference type="EMBL" id="LCNO01000008">
    <property type="protein sequence ID" value="KKU57895.1"/>
    <property type="molecule type" value="Genomic_DNA"/>
</dbReference>
<sequence>MTVPAGWAALDIGPLTSDAFSKTIKQSKTVFWNGPMGVFEDDRFAAGSGSIARAVEQVSGLTVIAGGDTIEAAKKYCDIGKITHLSLAGGATLEFLAGKKLPALEMLRKE</sequence>
<comment type="similarity">
    <text evidence="7">Belongs to the phosphoglycerate kinase family.</text>
</comment>
<dbReference type="GO" id="GO:0005829">
    <property type="term" value="C:cytosol"/>
    <property type="evidence" value="ECO:0007669"/>
    <property type="project" value="TreeGrafter"/>
</dbReference>
<dbReference type="InterPro" id="IPR015824">
    <property type="entry name" value="Phosphoglycerate_kinase_N"/>
</dbReference>
<dbReference type="GO" id="GO:0006094">
    <property type="term" value="P:gluconeogenesis"/>
    <property type="evidence" value="ECO:0007669"/>
    <property type="project" value="TreeGrafter"/>
</dbReference>